<dbReference type="RefSeq" id="WP_141927488.1">
    <property type="nucleotide sequence ID" value="NZ_BAABCI010000015.1"/>
</dbReference>
<keyword evidence="2" id="KW-0418">Kinase</keyword>
<dbReference type="InterPro" id="IPR011009">
    <property type="entry name" value="Kinase-like_dom_sf"/>
</dbReference>
<dbReference type="AlphaFoldDB" id="A0A542EDG2"/>
<reference evidence="2 3" key="1">
    <citation type="submission" date="2019-06" db="EMBL/GenBank/DDBJ databases">
        <title>Sequencing the genomes of 1000 actinobacteria strains.</title>
        <authorList>
            <person name="Klenk H.-P."/>
        </authorList>
    </citation>
    <scope>NUCLEOTIDE SEQUENCE [LARGE SCALE GENOMIC DNA]</scope>
    <source>
        <strain evidence="2 3">DSM 19828</strain>
    </source>
</reference>
<dbReference type="Gene3D" id="3.90.1200.10">
    <property type="match status" value="1"/>
</dbReference>
<dbReference type="CDD" id="cd05154">
    <property type="entry name" value="ACAD10_11_N-like"/>
    <property type="match status" value="1"/>
</dbReference>
<dbReference type="GO" id="GO:0016301">
    <property type="term" value="F:kinase activity"/>
    <property type="evidence" value="ECO:0007669"/>
    <property type="project" value="UniProtKB-KW"/>
</dbReference>
<dbReference type="Pfam" id="PF01636">
    <property type="entry name" value="APH"/>
    <property type="match status" value="1"/>
</dbReference>
<comment type="caution">
    <text evidence="2">The sequence shown here is derived from an EMBL/GenBank/DDBJ whole genome shotgun (WGS) entry which is preliminary data.</text>
</comment>
<evidence type="ECO:0000313" key="3">
    <source>
        <dbReference type="Proteomes" id="UP000320806"/>
    </source>
</evidence>
<dbReference type="InterPro" id="IPR041726">
    <property type="entry name" value="ACAD10_11_N"/>
</dbReference>
<proteinExistence type="predicted"/>
<sequence>MSEYDELVRPEHLGPALAEATGDEAWSEFEAKLIAGGKSNLTFELRSGAGELILRRPPSGKLLPSAHDMGREARVQKALAGTSVPVPEIVLVDEGELLGLPCYVMRKVDGHVIREAFPEGYADSVDDMQRIAGALVDTQAALHLTDPDSVGLADFGKAEGFMQRQVRRWTEQWQRSKTIEIPQMDELGRRLSSGAPAPQRVSVIHGDFRLDNCMMDPKDPGTVAAVLDWELSALGDPLADLALTLFYWVEESDEPVGITPSITRTPGFPGRDFVKKRYAERTGLDLSDLGFYEAFAAFKLAGIVQGINARQKAGSMAGQNFGELDHLVKHISQKGLDTLDA</sequence>
<name>A0A542EDG2_9MICO</name>
<evidence type="ECO:0000259" key="1">
    <source>
        <dbReference type="Pfam" id="PF01636"/>
    </source>
</evidence>
<dbReference type="InterPro" id="IPR002575">
    <property type="entry name" value="Aminoglycoside_PTrfase"/>
</dbReference>
<dbReference type="Gene3D" id="3.30.200.20">
    <property type="entry name" value="Phosphorylase Kinase, domain 1"/>
    <property type="match status" value="1"/>
</dbReference>
<keyword evidence="3" id="KW-1185">Reference proteome</keyword>
<dbReference type="SUPFAM" id="SSF56112">
    <property type="entry name" value="Protein kinase-like (PK-like)"/>
    <property type="match status" value="1"/>
</dbReference>
<protein>
    <submittedName>
        <fullName evidence="2">Aminoglycoside phosphotransferase (APT) family kinase protein</fullName>
    </submittedName>
</protein>
<dbReference type="PANTHER" id="PTHR47829">
    <property type="entry name" value="HYDROLASE, PUTATIVE (AFU_ORTHOLOGUE AFUA_1G12880)-RELATED"/>
    <property type="match status" value="1"/>
</dbReference>
<gene>
    <name evidence="2" type="ORF">FB459_0727</name>
</gene>
<feature type="domain" description="Aminoglycoside phosphotransferase" evidence="1">
    <location>
        <begin position="31"/>
        <end position="255"/>
    </location>
</feature>
<organism evidence="2 3">
    <name type="scientific">Yimella lutea</name>
    <dbReference type="NCBI Taxonomy" id="587872"/>
    <lineage>
        <taxon>Bacteria</taxon>
        <taxon>Bacillati</taxon>
        <taxon>Actinomycetota</taxon>
        <taxon>Actinomycetes</taxon>
        <taxon>Micrococcales</taxon>
        <taxon>Dermacoccaceae</taxon>
        <taxon>Yimella</taxon>
    </lineage>
</organism>
<dbReference type="OrthoDB" id="3806873at2"/>
<dbReference type="PANTHER" id="PTHR47829:SF1">
    <property type="entry name" value="HAD FAMILY PHOSPHATASE"/>
    <property type="match status" value="1"/>
</dbReference>
<keyword evidence="2" id="KW-0808">Transferase</keyword>
<dbReference type="InterPro" id="IPR052898">
    <property type="entry name" value="ACAD10-like"/>
</dbReference>
<dbReference type="EMBL" id="VFMO01000001">
    <property type="protein sequence ID" value="TQJ13316.1"/>
    <property type="molecule type" value="Genomic_DNA"/>
</dbReference>
<evidence type="ECO:0000313" key="2">
    <source>
        <dbReference type="EMBL" id="TQJ13316.1"/>
    </source>
</evidence>
<accession>A0A542EDG2</accession>
<dbReference type="Proteomes" id="UP000320806">
    <property type="component" value="Unassembled WGS sequence"/>
</dbReference>